<keyword evidence="3" id="KW-1185">Reference proteome</keyword>
<feature type="region of interest" description="Disordered" evidence="1">
    <location>
        <begin position="1"/>
        <end position="21"/>
    </location>
</feature>
<reference evidence="2" key="1">
    <citation type="journal article" date="2023" name="G3 (Bethesda)">
        <title>A reference genome for the long-term kleptoplast-retaining sea slug Elysia crispata morphotype clarki.</title>
        <authorList>
            <person name="Eastman K.E."/>
            <person name="Pendleton A.L."/>
            <person name="Shaikh M.A."/>
            <person name="Suttiyut T."/>
            <person name="Ogas R."/>
            <person name="Tomko P."/>
            <person name="Gavelis G."/>
            <person name="Widhalm J.R."/>
            <person name="Wisecaver J.H."/>
        </authorList>
    </citation>
    <scope>NUCLEOTIDE SEQUENCE</scope>
    <source>
        <strain evidence="2">ECLA1</strain>
    </source>
</reference>
<dbReference type="Proteomes" id="UP001283361">
    <property type="component" value="Unassembled WGS sequence"/>
</dbReference>
<accession>A0AAE1DQI8</accession>
<sequence>MSGSVVRVSRGRNNSPAGASDLAEDDARALLFAKDFSLVVSKLFEIVIPFDYLSFAACLKLEWVYSSGDVWEEAEVVTQPSKLLFRV</sequence>
<gene>
    <name evidence="2" type="ORF">RRG08_037221</name>
</gene>
<evidence type="ECO:0000313" key="3">
    <source>
        <dbReference type="Proteomes" id="UP001283361"/>
    </source>
</evidence>
<evidence type="ECO:0000313" key="2">
    <source>
        <dbReference type="EMBL" id="KAK3779159.1"/>
    </source>
</evidence>
<name>A0AAE1DQI8_9GAST</name>
<dbReference type="EMBL" id="JAWDGP010002877">
    <property type="protein sequence ID" value="KAK3779159.1"/>
    <property type="molecule type" value="Genomic_DNA"/>
</dbReference>
<protein>
    <submittedName>
        <fullName evidence="2">Uncharacterized protein</fullName>
    </submittedName>
</protein>
<evidence type="ECO:0000256" key="1">
    <source>
        <dbReference type="SAM" id="MobiDB-lite"/>
    </source>
</evidence>
<proteinExistence type="predicted"/>
<dbReference type="AlphaFoldDB" id="A0AAE1DQI8"/>
<comment type="caution">
    <text evidence="2">The sequence shown here is derived from an EMBL/GenBank/DDBJ whole genome shotgun (WGS) entry which is preliminary data.</text>
</comment>
<organism evidence="2 3">
    <name type="scientific">Elysia crispata</name>
    <name type="common">lettuce slug</name>
    <dbReference type="NCBI Taxonomy" id="231223"/>
    <lineage>
        <taxon>Eukaryota</taxon>
        <taxon>Metazoa</taxon>
        <taxon>Spiralia</taxon>
        <taxon>Lophotrochozoa</taxon>
        <taxon>Mollusca</taxon>
        <taxon>Gastropoda</taxon>
        <taxon>Heterobranchia</taxon>
        <taxon>Euthyneura</taxon>
        <taxon>Panpulmonata</taxon>
        <taxon>Sacoglossa</taxon>
        <taxon>Placobranchoidea</taxon>
        <taxon>Plakobranchidae</taxon>
        <taxon>Elysia</taxon>
    </lineage>
</organism>